<feature type="non-terminal residue" evidence="1">
    <location>
        <position position="1"/>
    </location>
</feature>
<dbReference type="OrthoDB" id="1730120at2759"/>
<gene>
    <name evidence="1" type="ORF">SHERM_13772</name>
</gene>
<organism evidence="1 2">
    <name type="scientific">Striga hermonthica</name>
    <name type="common">Purple witchweed</name>
    <name type="synonym">Buchnera hermonthica</name>
    <dbReference type="NCBI Taxonomy" id="68872"/>
    <lineage>
        <taxon>Eukaryota</taxon>
        <taxon>Viridiplantae</taxon>
        <taxon>Streptophyta</taxon>
        <taxon>Embryophyta</taxon>
        <taxon>Tracheophyta</taxon>
        <taxon>Spermatophyta</taxon>
        <taxon>Magnoliopsida</taxon>
        <taxon>eudicotyledons</taxon>
        <taxon>Gunneridae</taxon>
        <taxon>Pentapetalae</taxon>
        <taxon>asterids</taxon>
        <taxon>lamiids</taxon>
        <taxon>Lamiales</taxon>
        <taxon>Orobanchaceae</taxon>
        <taxon>Buchnereae</taxon>
        <taxon>Striga</taxon>
    </lineage>
</organism>
<protein>
    <submittedName>
        <fullName evidence="1">Uncharacterized protein</fullName>
    </submittedName>
</protein>
<name>A0A9N7R652_STRHE</name>
<keyword evidence="2" id="KW-1185">Reference proteome</keyword>
<dbReference type="Proteomes" id="UP001153555">
    <property type="component" value="Unassembled WGS sequence"/>
</dbReference>
<dbReference type="Pfam" id="PF14223">
    <property type="entry name" value="Retrotran_gag_2"/>
    <property type="match status" value="1"/>
</dbReference>
<dbReference type="EMBL" id="CACSLK010011299">
    <property type="protein sequence ID" value="CAA0813213.1"/>
    <property type="molecule type" value="Genomic_DNA"/>
</dbReference>
<reference evidence="1" key="1">
    <citation type="submission" date="2019-12" db="EMBL/GenBank/DDBJ databases">
        <authorList>
            <person name="Scholes J."/>
        </authorList>
    </citation>
    <scope>NUCLEOTIDE SEQUENCE</scope>
</reference>
<evidence type="ECO:0000313" key="2">
    <source>
        <dbReference type="Proteomes" id="UP001153555"/>
    </source>
</evidence>
<dbReference type="AlphaFoldDB" id="A0A9N7R652"/>
<comment type="caution">
    <text evidence="1">The sequence shown here is derived from an EMBL/GenBank/DDBJ whole genome shotgun (WGS) entry which is preliminary data.</text>
</comment>
<proteinExistence type="predicted"/>
<feature type="non-terminal residue" evidence="1">
    <location>
        <position position="174"/>
    </location>
</feature>
<accession>A0A9N7R652</accession>
<evidence type="ECO:0000313" key="1">
    <source>
        <dbReference type="EMBL" id="CAA0813213.1"/>
    </source>
</evidence>
<sequence length="174" mass="20000">EILINGDSAVSMQNLITKLGNQFALKTMGEVNHFWGFEALRTSDGFLLNQSKYALDLKVGKLDSPKELWEKLQELYTETSLPNKLFLLEKFFRFKLDLSKDMDDNLDVFTKLVQDIKQTGDKHIDYYTPIVLLNVIPDSYSDVKSAIKYGRDNVNLETVVNSLKSKELDLKTNR</sequence>